<protein>
    <recommendedName>
        <fullName evidence="3">FAD/NAD(P)-binding domain-containing protein</fullName>
    </recommendedName>
</protein>
<keyword evidence="5" id="KW-1185">Reference proteome</keyword>
<evidence type="ECO:0000256" key="1">
    <source>
        <dbReference type="ARBA" id="ARBA00023002"/>
    </source>
</evidence>
<gene>
    <name evidence="4" type="ORF">P8C59_005796</name>
</gene>
<evidence type="ECO:0000313" key="5">
    <source>
        <dbReference type="Proteomes" id="UP001217918"/>
    </source>
</evidence>
<dbReference type="Gene3D" id="3.50.50.60">
    <property type="entry name" value="FAD/NAD(P)-binding domain"/>
    <property type="match status" value="1"/>
</dbReference>
<dbReference type="SUPFAM" id="SSF54427">
    <property type="entry name" value="NTF2-like"/>
    <property type="match status" value="1"/>
</dbReference>
<dbReference type="InterPro" id="IPR036188">
    <property type="entry name" value="FAD/NAD-bd_sf"/>
</dbReference>
<dbReference type="GO" id="GO:0050660">
    <property type="term" value="F:flavin adenine dinucleotide binding"/>
    <property type="evidence" value="ECO:0007669"/>
    <property type="project" value="TreeGrafter"/>
</dbReference>
<sequence length="635" mass="70172">MADGPAVLSSQRCEPGSRNVQACAWPASAEKDKPLDVKAVAGGLVAKFNDALEKRDYKLLADLFVEDGYWRDHLALSWALHTLKGRDKMQGHLQQLPGTRLQRVEVDDSSAWRAPTLVNFSPSERQVVGMQVYTTLQLSDGTGRGLARLVERDGQWKIWTLFTTRESLAGHEEPSQRSRPVGVDHGGQPGRKNWLDRRTDEAEFGTAEPAVLIVGAGQAGLTVHARLKMLNVPALIVEANDRIGDNWRKRYHQLVLHDPVWYDHLPYLPFPEHWPVFTPKDKLAEWFECYAKALELNVWMRSAVTSSTWDDATQTWTVTVARTRPDGTAETRTLHPKHLIQATGHAGKKHMPAIPGRDTFAGLLCHSADFPGARPHDDDSGGGGGGRRRQKKAVVVGACNSSHDICQDLYEHGYDVTMVQRSTTCVVTSTAATDIMLGGLYAEGGPPVEDADLWLWAWPAEAFKTMQLDLTARQVAADKPLLQGLERAGFQLDYGPDDAGLFIKYLQRGGGYYFDVGASQLIIDGKIKVRQGQDVAAVVPQGVQLADGSVLEADEIVFATGFENMRTQCRLLFGDAVADRVGDVWGYDDEGEVRALWRDTGHAGFWFHGGNLALCRYYSRILALQIAARLDGLDK</sequence>
<dbReference type="PANTHER" id="PTHR43539:SF68">
    <property type="entry name" value="FLAVIN-BINDING MONOOXYGENASE-LIKE PROTEIN (AFU_ORTHOLOGUE AFUA_4G09220)"/>
    <property type="match status" value="1"/>
</dbReference>
<dbReference type="InterPro" id="IPR023753">
    <property type="entry name" value="FAD/NAD-binding_dom"/>
</dbReference>
<keyword evidence="1" id="KW-0560">Oxidoreductase</keyword>
<dbReference type="InterPro" id="IPR032710">
    <property type="entry name" value="NTF2-like_dom_sf"/>
</dbReference>
<dbReference type="Proteomes" id="UP001217918">
    <property type="component" value="Unassembled WGS sequence"/>
</dbReference>
<dbReference type="EMBL" id="JAQQPM010000005">
    <property type="protein sequence ID" value="KAK2071367.1"/>
    <property type="molecule type" value="Genomic_DNA"/>
</dbReference>
<dbReference type="Gene3D" id="3.10.450.50">
    <property type="match status" value="1"/>
</dbReference>
<name>A0AAD9I6Q5_9PEZI</name>
<dbReference type="AlphaFoldDB" id="A0AAD9I6Q5"/>
<reference evidence="4" key="1">
    <citation type="journal article" date="2023" name="Mol. Plant Microbe Interact.">
        <title>Elucidating the Obligate Nature and Biological Capacity of an Invasive Fungal Corn Pathogen.</title>
        <authorList>
            <person name="MacCready J.S."/>
            <person name="Roggenkamp E.M."/>
            <person name="Gdanetz K."/>
            <person name="Chilvers M.I."/>
        </authorList>
    </citation>
    <scope>NUCLEOTIDE SEQUENCE</scope>
    <source>
        <strain evidence="4">PM02</strain>
    </source>
</reference>
<feature type="domain" description="FAD/NAD(P)-binding" evidence="3">
    <location>
        <begin position="210"/>
        <end position="431"/>
    </location>
</feature>
<dbReference type="Pfam" id="PF07992">
    <property type="entry name" value="Pyr_redox_2"/>
    <property type="match status" value="1"/>
</dbReference>
<dbReference type="PANTHER" id="PTHR43539">
    <property type="entry name" value="FLAVIN-BINDING MONOOXYGENASE-LIKE PROTEIN (AFU_ORTHOLOGUE AFUA_4G09220)"/>
    <property type="match status" value="1"/>
</dbReference>
<proteinExistence type="predicted"/>
<dbReference type="InterPro" id="IPR050982">
    <property type="entry name" value="Auxin_biosynth/cation_transpt"/>
</dbReference>
<evidence type="ECO:0000256" key="2">
    <source>
        <dbReference type="SAM" id="MobiDB-lite"/>
    </source>
</evidence>
<evidence type="ECO:0000259" key="3">
    <source>
        <dbReference type="Pfam" id="PF07992"/>
    </source>
</evidence>
<accession>A0AAD9I6Q5</accession>
<dbReference type="SUPFAM" id="SSF51905">
    <property type="entry name" value="FAD/NAD(P)-binding domain"/>
    <property type="match status" value="1"/>
</dbReference>
<evidence type="ECO:0000313" key="4">
    <source>
        <dbReference type="EMBL" id="KAK2071367.1"/>
    </source>
</evidence>
<comment type="caution">
    <text evidence="4">The sequence shown here is derived from an EMBL/GenBank/DDBJ whole genome shotgun (WGS) entry which is preliminary data.</text>
</comment>
<dbReference type="GO" id="GO:0004497">
    <property type="term" value="F:monooxygenase activity"/>
    <property type="evidence" value="ECO:0007669"/>
    <property type="project" value="TreeGrafter"/>
</dbReference>
<organism evidence="4 5">
    <name type="scientific">Phyllachora maydis</name>
    <dbReference type="NCBI Taxonomy" id="1825666"/>
    <lineage>
        <taxon>Eukaryota</taxon>
        <taxon>Fungi</taxon>
        <taxon>Dikarya</taxon>
        <taxon>Ascomycota</taxon>
        <taxon>Pezizomycotina</taxon>
        <taxon>Sordariomycetes</taxon>
        <taxon>Sordariomycetidae</taxon>
        <taxon>Phyllachorales</taxon>
        <taxon>Phyllachoraceae</taxon>
        <taxon>Phyllachora</taxon>
    </lineage>
</organism>
<feature type="region of interest" description="Disordered" evidence="2">
    <location>
        <begin position="169"/>
        <end position="194"/>
    </location>
</feature>